<evidence type="ECO:0000256" key="7">
    <source>
        <dbReference type="ARBA" id="ARBA00023002"/>
    </source>
</evidence>
<evidence type="ECO:0000256" key="12">
    <source>
        <dbReference type="SAM" id="Phobius"/>
    </source>
</evidence>
<name>A0AAV1DWW2_OLDCO</name>
<dbReference type="PANTHER" id="PTHR24286:SF53">
    <property type="entry name" value="BETA-AMYRIN 28-OXIDASE-LIKE"/>
    <property type="match status" value="1"/>
</dbReference>
<keyword evidence="11" id="KW-0503">Monooxygenase</keyword>
<keyword evidence="4 12" id="KW-0812">Transmembrane</keyword>
<dbReference type="Gene3D" id="1.10.630.10">
    <property type="entry name" value="Cytochrome P450"/>
    <property type="match status" value="1"/>
</dbReference>
<keyword evidence="14" id="KW-1185">Reference proteome</keyword>
<dbReference type="InterPro" id="IPR001128">
    <property type="entry name" value="Cyt_P450"/>
</dbReference>
<evidence type="ECO:0000256" key="9">
    <source>
        <dbReference type="ARBA" id="ARBA00023136"/>
    </source>
</evidence>
<comment type="cofactor">
    <cofactor evidence="1 10">
        <name>heme</name>
        <dbReference type="ChEBI" id="CHEBI:30413"/>
    </cofactor>
</comment>
<keyword evidence="5 10" id="KW-0479">Metal-binding</keyword>
<keyword evidence="9 12" id="KW-0472">Membrane</keyword>
<dbReference type="InterPro" id="IPR036396">
    <property type="entry name" value="Cyt_P450_sf"/>
</dbReference>
<accession>A0AAV1DWW2</accession>
<dbReference type="Pfam" id="PF00067">
    <property type="entry name" value="p450"/>
    <property type="match status" value="1"/>
</dbReference>
<dbReference type="GO" id="GO:0016712">
    <property type="term" value="F:oxidoreductase activity, acting on paired donors, with incorporation or reduction of molecular oxygen, reduced flavin or flavoprotein as one donor, and incorporation of one atom of oxygen"/>
    <property type="evidence" value="ECO:0007669"/>
    <property type="project" value="UniProtKB-ARBA"/>
</dbReference>
<comment type="similarity">
    <text evidence="3 11">Belongs to the cytochrome P450 family.</text>
</comment>
<dbReference type="GO" id="GO:0005506">
    <property type="term" value="F:iron ion binding"/>
    <property type="evidence" value="ECO:0007669"/>
    <property type="project" value="InterPro"/>
</dbReference>
<dbReference type="FunFam" id="1.10.630.10:FF:000022">
    <property type="entry name" value="Taxadiene 5-alpha hydroxylase"/>
    <property type="match status" value="1"/>
</dbReference>
<dbReference type="AlphaFoldDB" id="A0AAV1DWW2"/>
<dbReference type="InterPro" id="IPR017972">
    <property type="entry name" value="Cyt_P450_CS"/>
</dbReference>
<dbReference type="GO" id="GO:0020037">
    <property type="term" value="F:heme binding"/>
    <property type="evidence" value="ECO:0007669"/>
    <property type="project" value="InterPro"/>
</dbReference>
<sequence>MEKEHQNFVNFPSLIVTFLSLFIVLLFIIIYHHHQKRSKINHRRQQLPAGRTGFPILGETMDLVTSGPEVFIRDRMKKYDPTRMVFRTSLLGEKNMAVFCGAEGNKFLFSNENKCINPWWPATFTKPLEFPLPKGWTVADAARTARVFLLEFLRPETFRTWIPTMDSMIRRHIENEWAPKNEEIEVYPVSKKIVFSLVCRVFLGMKDEKNVDILKRDFDMMLTFLFSLPVDLPGTAYNKAMRAGKKVKEGILKMVVEKIQQGHVDDDDGGDMDLLTHILFRSKNYDKTCIREKDVCNVLTGVLLGAYDDISAAATFVIKYLAQLPDIYDQAYRECMDIAGSKVEDELLTWNDIQKMKYSWNVVRETMRLMPPAPGAYGEVASDLSFQGLTVPKGWKTFWSVYSTHKDSKYFPNPEEFDPSRFEGNGPAPYTYVPFGGGVRICPGRDYVRVQILVFMYNVVTRFKLEIIDPNEKVRYQITPFPEHGLPIRLVPHVNRETTSMQ</sequence>
<gene>
    <name evidence="13" type="ORF">OLC1_LOCUS19071</name>
</gene>
<protein>
    <submittedName>
        <fullName evidence="13">OLC1v1012061C1</fullName>
    </submittedName>
</protein>
<keyword evidence="7 11" id="KW-0560">Oxidoreductase</keyword>
<keyword evidence="10 11" id="KW-0349">Heme</keyword>
<evidence type="ECO:0000256" key="4">
    <source>
        <dbReference type="ARBA" id="ARBA00022692"/>
    </source>
</evidence>
<evidence type="ECO:0000256" key="3">
    <source>
        <dbReference type="ARBA" id="ARBA00010617"/>
    </source>
</evidence>
<feature type="transmembrane region" description="Helical" evidence="12">
    <location>
        <begin position="12"/>
        <end position="31"/>
    </location>
</feature>
<evidence type="ECO:0000256" key="1">
    <source>
        <dbReference type="ARBA" id="ARBA00001971"/>
    </source>
</evidence>
<keyword evidence="8 10" id="KW-0408">Iron</keyword>
<dbReference type="PANTHER" id="PTHR24286">
    <property type="entry name" value="CYTOCHROME P450 26"/>
    <property type="match status" value="1"/>
</dbReference>
<proteinExistence type="inferred from homology"/>
<evidence type="ECO:0000313" key="14">
    <source>
        <dbReference type="Proteomes" id="UP001161247"/>
    </source>
</evidence>
<dbReference type="GO" id="GO:0016020">
    <property type="term" value="C:membrane"/>
    <property type="evidence" value="ECO:0007669"/>
    <property type="project" value="UniProtKB-SubCell"/>
</dbReference>
<evidence type="ECO:0000313" key="13">
    <source>
        <dbReference type="EMBL" id="CAI9111752.1"/>
    </source>
</evidence>
<comment type="subcellular location">
    <subcellularLocation>
        <location evidence="2">Membrane</location>
        <topology evidence="2">Single-pass membrane protein</topology>
    </subcellularLocation>
</comment>
<dbReference type="PRINTS" id="PR00463">
    <property type="entry name" value="EP450I"/>
</dbReference>
<evidence type="ECO:0000256" key="5">
    <source>
        <dbReference type="ARBA" id="ARBA00022723"/>
    </source>
</evidence>
<organism evidence="13 14">
    <name type="scientific">Oldenlandia corymbosa var. corymbosa</name>
    <dbReference type="NCBI Taxonomy" id="529605"/>
    <lineage>
        <taxon>Eukaryota</taxon>
        <taxon>Viridiplantae</taxon>
        <taxon>Streptophyta</taxon>
        <taxon>Embryophyta</taxon>
        <taxon>Tracheophyta</taxon>
        <taxon>Spermatophyta</taxon>
        <taxon>Magnoliopsida</taxon>
        <taxon>eudicotyledons</taxon>
        <taxon>Gunneridae</taxon>
        <taxon>Pentapetalae</taxon>
        <taxon>asterids</taxon>
        <taxon>lamiids</taxon>
        <taxon>Gentianales</taxon>
        <taxon>Rubiaceae</taxon>
        <taxon>Rubioideae</taxon>
        <taxon>Spermacoceae</taxon>
        <taxon>Hedyotis-Oldenlandia complex</taxon>
        <taxon>Oldenlandia</taxon>
    </lineage>
</organism>
<evidence type="ECO:0000256" key="11">
    <source>
        <dbReference type="RuleBase" id="RU000461"/>
    </source>
</evidence>
<dbReference type="InterPro" id="IPR002401">
    <property type="entry name" value="Cyt_P450_E_grp-I"/>
</dbReference>
<reference evidence="13" key="1">
    <citation type="submission" date="2023-03" db="EMBL/GenBank/DDBJ databases">
        <authorList>
            <person name="Julca I."/>
        </authorList>
    </citation>
    <scope>NUCLEOTIDE SEQUENCE</scope>
</reference>
<evidence type="ECO:0000256" key="6">
    <source>
        <dbReference type="ARBA" id="ARBA00022989"/>
    </source>
</evidence>
<evidence type="ECO:0000256" key="10">
    <source>
        <dbReference type="PIRSR" id="PIRSR602401-1"/>
    </source>
</evidence>
<dbReference type="GO" id="GO:0016125">
    <property type="term" value="P:sterol metabolic process"/>
    <property type="evidence" value="ECO:0007669"/>
    <property type="project" value="TreeGrafter"/>
</dbReference>
<dbReference type="SUPFAM" id="SSF48264">
    <property type="entry name" value="Cytochrome P450"/>
    <property type="match status" value="1"/>
</dbReference>
<dbReference type="Proteomes" id="UP001161247">
    <property type="component" value="Chromosome 7"/>
</dbReference>
<keyword evidence="6 12" id="KW-1133">Transmembrane helix</keyword>
<evidence type="ECO:0000256" key="2">
    <source>
        <dbReference type="ARBA" id="ARBA00004167"/>
    </source>
</evidence>
<dbReference type="PROSITE" id="PS00086">
    <property type="entry name" value="CYTOCHROME_P450"/>
    <property type="match status" value="1"/>
</dbReference>
<dbReference type="EMBL" id="OX459124">
    <property type="protein sequence ID" value="CAI9111752.1"/>
    <property type="molecule type" value="Genomic_DNA"/>
</dbReference>
<evidence type="ECO:0000256" key="8">
    <source>
        <dbReference type="ARBA" id="ARBA00023004"/>
    </source>
</evidence>
<feature type="binding site" description="axial binding residue" evidence="10">
    <location>
        <position position="442"/>
    </location>
    <ligand>
        <name>heme</name>
        <dbReference type="ChEBI" id="CHEBI:30413"/>
    </ligand>
    <ligandPart>
        <name>Fe</name>
        <dbReference type="ChEBI" id="CHEBI:18248"/>
    </ligandPart>
</feature>